<dbReference type="EMBL" id="CP011309">
    <property type="protein sequence ID" value="AKF26888.1"/>
    <property type="molecule type" value="Genomic_DNA"/>
</dbReference>
<accession>A0A0F6WPZ1</accession>
<dbReference type="SMR" id="A0A0F6WPZ1"/>
<name>A0A0F6WPZ1_9CORY</name>
<dbReference type="Gene3D" id="1.10.10.10">
    <property type="entry name" value="Winged helix-like DNA-binding domain superfamily/Winged helix DNA-binding domain"/>
    <property type="match status" value="1"/>
</dbReference>
<proteinExistence type="predicted"/>
<evidence type="ECO:0000313" key="2">
    <source>
        <dbReference type="Proteomes" id="UP000034037"/>
    </source>
</evidence>
<dbReference type="PANTHER" id="PTHR43252">
    <property type="entry name" value="TRANSCRIPTIONAL REGULATOR YQJI"/>
    <property type="match status" value="1"/>
</dbReference>
<dbReference type="SUPFAM" id="SSF46785">
    <property type="entry name" value="Winged helix' DNA-binding domain"/>
    <property type="match status" value="1"/>
</dbReference>
<dbReference type="AlphaFoldDB" id="A0A0F6WPZ1"/>
<reference evidence="1 2" key="1">
    <citation type="submission" date="2015-04" db="EMBL/GenBank/DDBJ databases">
        <title>Complete Genome Sequence of Brevibacterium flavum ATCC 15168.</title>
        <authorList>
            <person name="Ahn J."/>
            <person name="Park G."/>
            <person name="Jeon W."/>
            <person name="Jang Y."/>
            <person name="Jang M."/>
            <person name="Lee H."/>
            <person name="Lee H."/>
        </authorList>
    </citation>
    <scope>NUCLEOTIDE SEQUENCE [LARGE SCALE GENOMIC DNA]</scope>
    <source>
        <strain evidence="1 2">ATCC 15168</strain>
    </source>
</reference>
<dbReference type="HOGENOM" id="CLU_089258_0_0_11"/>
<dbReference type="Proteomes" id="UP000034037">
    <property type="component" value="Chromosome"/>
</dbReference>
<sequence>MSIKHALLVLMLDEPTSASQLQTKFEETMGIWQLNIGQVTQTIQRLQRDGLAETAGTTVSSNGRTVDTFQPTDLGRELVAQWFESPVTVTLSERDELVTKIAIAESRGLNLIPLLDIQRNTVMAELRALNKSSRDLAETRNTQRLLVEKRIFELEAQARWLDRIEALEQ</sequence>
<evidence type="ECO:0000313" key="1">
    <source>
        <dbReference type="EMBL" id="AKF26888.1"/>
    </source>
</evidence>
<dbReference type="PANTHER" id="PTHR43252:SF2">
    <property type="entry name" value="TRANSCRIPTION REGULATOR, PADR-LIKE FAMILY"/>
    <property type="match status" value="1"/>
</dbReference>
<dbReference type="PATRIC" id="fig|92706.3.peg.955"/>
<gene>
    <name evidence="1" type="ORF">YH66_04615</name>
</gene>
<organism evidence="1 2">
    <name type="scientific">[Brevibacterium] flavum</name>
    <dbReference type="NCBI Taxonomy" id="92706"/>
    <lineage>
        <taxon>Bacteria</taxon>
        <taxon>Bacillati</taxon>
        <taxon>Actinomycetota</taxon>
        <taxon>Actinomycetes</taxon>
        <taxon>Mycobacteriales</taxon>
        <taxon>Corynebacteriaceae</taxon>
        <taxon>Corynebacterium</taxon>
    </lineage>
</organism>
<keyword evidence="2" id="KW-1185">Reference proteome</keyword>
<dbReference type="GeneID" id="1018852"/>
<dbReference type="InterPro" id="IPR036388">
    <property type="entry name" value="WH-like_DNA-bd_sf"/>
</dbReference>
<protein>
    <submittedName>
        <fullName evidence="1">ParR family transcriptional regulator</fullName>
    </submittedName>
</protein>
<dbReference type="InterPro" id="IPR036390">
    <property type="entry name" value="WH_DNA-bd_sf"/>
</dbReference>
<dbReference type="RefSeq" id="WP_003862411.1">
    <property type="nucleotide sequence ID" value="NZ_CP011309.1"/>
</dbReference>